<dbReference type="Proteomes" id="UP000823775">
    <property type="component" value="Unassembled WGS sequence"/>
</dbReference>
<protein>
    <submittedName>
        <fullName evidence="1">Uncharacterized protein</fullName>
    </submittedName>
</protein>
<keyword evidence="2" id="KW-1185">Reference proteome</keyword>
<name>A0ABS8RX46_DATST</name>
<evidence type="ECO:0000313" key="2">
    <source>
        <dbReference type="Proteomes" id="UP000823775"/>
    </source>
</evidence>
<dbReference type="EMBL" id="JACEIK010000166">
    <property type="protein sequence ID" value="MCD7451380.1"/>
    <property type="molecule type" value="Genomic_DNA"/>
</dbReference>
<gene>
    <name evidence="1" type="ORF">HAX54_011560</name>
</gene>
<evidence type="ECO:0000313" key="1">
    <source>
        <dbReference type="EMBL" id="MCD7451380.1"/>
    </source>
</evidence>
<comment type="caution">
    <text evidence="1">The sequence shown here is derived from an EMBL/GenBank/DDBJ whole genome shotgun (WGS) entry which is preliminary data.</text>
</comment>
<proteinExistence type="predicted"/>
<accession>A0ABS8RX46</accession>
<feature type="non-terminal residue" evidence="1">
    <location>
        <position position="1"/>
    </location>
</feature>
<organism evidence="1 2">
    <name type="scientific">Datura stramonium</name>
    <name type="common">Jimsonweed</name>
    <name type="synonym">Common thornapple</name>
    <dbReference type="NCBI Taxonomy" id="4076"/>
    <lineage>
        <taxon>Eukaryota</taxon>
        <taxon>Viridiplantae</taxon>
        <taxon>Streptophyta</taxon>
        <taxon>Embryophyta</taxon>
        <taxon>Tracheophyta</taxon>
        <taxon>Spermatophyta</taxon>
        <taxon>Magnoliopsida</taxon>
        <taxon>eudicotyledons</taxon>
        <taxon>Gunneridae</taxon>
        <taxon>Pentapetalae</taxon>
        <taxon>asterids</taxon>
        <taxon>lamiids</taxon>
        <taxon>Solanales</taxon>
        <taxon>Solanaceae</taxon>
        <taxon>Solanoideae</taxon>
        <taxon>Datureae</taxon>
        <taxon>Datura</taxon>
    </lineage>
</organism>
<sequence>VLVEVILVIDLVARCFPMIDGVTSFLREVIEAMTYNKKNTDSNVRKSPYSTKSKNKRLDKRKDTLVLANAEESLCFCVEGKKPCSIKYWDGRSFMLEKSFNLVGLEMHSKISIGSSPQGIGYISWMRPEATILT</sequence>
<reference evidence="1 2" key="1">
    <citation type="journal article" date="2021" name="BMC Genomics">
        <title>Datura genome reveals duplications of psychoactive alkaloid biosynthetic genes and high mutation rate following tissue culture.</title>
        <authorList>
            <person name="Rajewski A."/>
            <person name="Carter-House D."/>
            <person name="Stajich J."/>
            <person name="Litt A."/>
        </authorList>
    </citation>
    <scope>NUCLEOTIDE SEQUENCE [LARGE SCALE GENOMIC DNA]</scope>
    <source>
        <strain evidence="1">AR-01</strain>
    </source>
</reference>